<dbReference type="Proteomes" id="UP000249396">
    <property type="component" value="Unassembled WGS sequence"/>
</dbReference>
<dbReference type="GO" id="GO:0015267">
    <property type="term" value="F:channel activity"/>
    <property type="evidence" value="ECO:0007669"/>
    <property type="project" value="InterPro"/>
</dbReference>
<feature type="transmembrane region" description="Helical" evidence="7">
    <location>
        <begin position="7"/>
        <end position="28"/>
    </location>
</feature>
<dbReference type="PANTHER" id="PTHR45724:SF13">
    <property type="entry name" value="AQUAPORIN NIP1-1-RELATED"/>
    <property type="match status" value="1"/>
</dbReference>
<dbReference type="PRINTS" id="PR00783">
    <property type="entry name" value="MINTRINSICP"/>
</dbReference>
<dbReference type="Gene3D" id="1.20.1080.10">
    <property type="entry name" value="Glycerol uptake facilitator protein"/>
    <property type="match status" value="1"/>
</dbReference>
<evidence type="ECO:0000313" key="9">
    <source>
        <dbReference type="Proteomes" id="UP000249396"/>
    </source>
</evidence>
<dbReference type="InterPro" id="IPR022357">
    <property type="entry name" value="MIP_CS"/>
</dbReference>
<feature type="transmembrane region" description="Helical" evidence="7">
    <location>
        <begin position="76"/>
        <end position="95"/>
    </location>
</feature>
<gene>
    <name evidence="8" type="ORF">DM484_05775</name>
</gene>
<keyword evidence="5 7" id="KW-0472">Membrane</keyword>
<dbReference type="PANTHER" id="PTHR45724">
    <property type="entry name" value="AQUAPORIN NIP2-1"/>
    <property type="match status" value="1"/>
</dbReference>
<evidence type="ECO:0000256" key="1">
    <source>
        <dbReference type="ARBA" id="ARBA00004141"/>
    </source>
</evidence>
<evidence type="ECO:0000313" key="8">
    <source>
        <dbReference type="EMBL" id="PZN82768.1"/>
    </source>
</evidence>
<protein>
    <submittedName>
        <fullName evidence="8">Porin</fullName>
    </submittedName>
</protein>
<dbReference type="GO" id="GO:0016020">
    <property type="term" value="C:membrane"/>
    <property type="evidence" value="ECO:0007669"/>
    <property type="project" value="UniProtKB-SubCell"/>
</dbReference>
<proteinExistence type="inferred from homology"/>
<organism evidence="8 9">
    <name type="scientific">Candidatus Methylumidiphilus alinenensis</name>
    <dbReference type="NCBI Taxonomy" id="2202197"/>
    <lineage>
        <taxon>Bacteria</taxon>
        <taxon>Pseudomonadati</taxon>
        <taxon>Pseudomonadota</taxon>
        <taxon>Gammaproteobacteria</taxon>
        <taxon>Methylococcales</taxon>
        <taxon>Candidatus Methylumidiphilus</taxon>
    </lineage>
</organism>
<feature type="transmembrane region" description="Helical" evidence="7">
    <location>
        <begin position="140"/>
        <end position="165"/>
    </location>
</feature>
<feature type="transmembrane region" description="Helical" evidence="7">
    <location>
        <begin position="107"/>
        <end position="128"/>
    </location>
</feature>
<keyword evidence="4 7" id="KW-1133">Transmembrane helix</keyword>
<dbReference type="SUPFAM" id="SSF81338">
    <property type="entry name" value="Aquaporin-like"/>
    <property type="match status" value="1"/>
</dbReference>
<dbReference type="AlphaFoldDB" id="A0A2W4RSY8"/>
<evidence type="ECO:0000256" key="6">
    <source>
        <dbReference type="RuleBase" id="RU000477"/>
    </source>
</evidence>
<evidence type="ECO:0000256" key="2">
    <source>
        <dbReference type="ARBA" id="ARBA00022448"/>
    </source>
</evidence>
<dbReference type="PROSITE" id="PS00221">
    <property type="entry name" value="MIP"/>
    <property type="match status" value="1"/>
</dbReference>
<comment type="similarity">
    <text evidence="6">Belongs to the MIP/aquaporin (TC 1.A.8) family.</text>
</comment>
<feature type="transmembrane region" description="Helical" evidence="7">
    <location>
        <begin position="185"/>
        <end position="205"/>
    </location>
</feature>
<evidence type="ECO:0000256" key="7">
    <source>
        <dbReference type="SAM" id="Phobius"/>
    </source>
</evidence>
<comment type="subcellular location">
    <subcellularLocation>
        <location evidence="1">Membrane</location>
        <topology evidence="1">Multi-pass membrane protein</topology>
    </subcellularLocation>
</comment>
<comment type="caution">
    <text evidence="8">The sequence shown here is derived from an EMBL/GenBank/DDBJ whole genome shotgun (WGS) entry which is preliminary data.</text>
</comment>
<keyword evidence="2 6" id="KW-0813">Transport</keyword>
<dbReference type="InterPro" id="IPR023271">
    <property type="entry name" value="Aquaporin-like"/>
</dbReference>
<dbReference type="InterPro" id="IPR000425">
    <property type="entry name" value="MIP"/>
</dbReference>
<evidence type="ECO:0000256" key="5">
    <source>
        <dbReference type="ARBA" id="ARBA00023136"/>
    </source>
</evidence>
<reference evidence="8 9" key="1">
    <citation type="journal article" date="2018" name="Aquat. Microb. Ecol.">
        <title>Gammaproteobacterial methanotrophs dominate.</title>
        <authorList>
            <person name="Rissanen A.J."/>
            <person name="Saarenheimo J."/>
            <person name="Tiirola M."/>
            <person name="Peura S."/>
            <person name="Aalto S.L."/>
            <person name="Karvinen A."/>
            <person name="Nykanen H."/>
        </authorList>
    </citation>
    <scope>NUCLEOTIDE SEQUENCE [LARGE SCALE GENOMIC DNA]</scope>
    <source>
        <strain evidence="8">AMbin10</strain>
    </source>
</reference>
<name>A0A2W4RSY8_9GAMM</name>
<feature type="transmembrane region" description="Helical" evidence="7">
    <location>
        <begin position="34"/>
        <end position="55"/>
    </location>
</feature>
<evidence type="ECO:0000256" key="3">
    <source>
        <dbReference type="ARBA" id="ARBA00022692"/>
    </source>
</evidence>
<keyword evidence="3 6" id="KW-0812">Transmembrane</keyword>
<dbReference type="InterPro" id="IPR034294">
    <property type="entry name" value="Aquaporin_transptr"/>
</dbReference>
<sequence>MMKKYVVEFIGMFFFVLVVGCTVIGGGAGPVAPLAIGSVLMVMVYAGGHVSGGHYNPAVTLGVTLRGRCTWAEAPIYMASQLFGAAVGSVIVKYLEVKAKAPTPMTLDLGPALLAEFLFTFALVWVVLNSATSKNTAGNSFYGLAIGFTVMVGAFSVGNISGGAFNPAIALAISLLNLTDIANLWVYWIPELLAGAAAAFTFRWVNSDDL</sequence>
<accession>A0A2W4RSY8</accession>
<dbReference type="EMBL" id="QJPH01000203">
    <property type="protein sequence ID" value="PZN82768.1"/>
    <property type="molecule type" value="Genomic_DNA"/>
</dbReference>
<evidence type="ECO:0000256" key="4">
    <source>
        <dbReference type="ARBA" id="ARBA00022989"/>
    </source>
</evidence>
<dbReference type="PROSITE" id="PS51257">
    <property type="entry name" value="PROKAR_LIPOPROTEIN"/>
    <property type="match status" value="1"/>
</dbReference>
<dbReference type="Pfam" id="PF00230">
    <property type="entry name" value="MIP"/>
    <property type="match status" value="1"/>
</dbReference>